<accession>A0AB37VUM6</accession>
<dbReference type="Proteomes" id="UP000289562">
    <property type="component" value="Unassembled WGS sequence"/>
</dbReference>
<evidence type="ECO:0000313" key="1">
    <source>
        <dbReference type="EMBL" id="RXU83681.1"/>
    </source>
</evidence>
<gene>
    <name evidence="1" type="ORF">CYQ77_12935</name>
</gene>
<proteinExistence type="predicted"/>
<reference evidence="1 2" key="1">
    <citation type="submission" date="2017-12" db="EMBL/GenBank/DDBJ databases">
        <title>A pool of 800 enterococci isolated from chicken carcass rinse samples from New Zealand.</title>
        <authorList>
            <person name="Zhang J."/>
            <person name="Rogers L."/>
            <person name="Midwinter A."/>
            <person name="French N."/>
        </authorList>
    </citation>
    <scope>NUCLEOTIDE SEQUENCE [LARGE SCALE GENOMIC DNA]</scope>
    <source>
        <strain evidence="1 2">EN697</strain>
    </source>
</reference>
<evidence type="ECO:0000313" key="2">
    <source>
        <dbReference type="Proteomes" id="UP000289562"/>
    </source>
</evidence>
<protein>
    <recommendedName>
        <fullName evidence="3">DNA-binding protein</fullName>
    </recommendedName>
</protein>
<evidence type="ECO:0008006" key="3">
    <source>
        <dbReference type="Google" id="ProtNLM"/>
    </source>
</evidence>
<sequence>MNLKTNQEIQDWCLKNLLTRREATKITKQSYSSFSQSVNLKYIQPFLEYGSGTGTVRLYLKSDIEAYAKQLQAKKQRQQ</sequence>
<dbReference type="EMBL" id="PJVH01000071">
    <property type="protein sequence ID" value="RXU83681.1"/>
    <property type="molecule type" value="Genomic_DNA"/>
</dbReference>
<dbReference type="RefSeq" id="WP_096710550.1">
    <property type="nucleotide sequence ID" value="NZ_KZ846445.1"/>
</dbReference>
<name>A0AB37VUM6_ENTFC</name>
<comment type="caution">
    <text evidence="1">The sequence shown here is derived from an EMBL/GenBank/DDBJ whole genome shotgun (WGS) entry which is preliminary data.</text>
</comment>
<organism evidence="1 2">
    <name type="scientific">Enterococcus faecium</name>
    <name type="common">Streptococcus faecium</name>
    <dbReference type="NCBI Taxonomy" id="1352"/>
    <lineage>
        <taxon>Bacteria</taxon>
        <taxon>Bacillati</taxon>
        <taxon>Bacillota</taxon>
        <taxon>Bacilli</taxon>
        <taxon>Lactobacillales</taxon>
        <taxon>Enterococcaceae</taxon>
        <taxon>Enterococcus</taxon>
    </lineage>
</organism>
<dbReference type="AlphaFoldDB" id="A0AB37VUM6"/>